<evidence type="ECO:0000313" key="2">
    <source>
        <dbReference type="Proteomes" id="UP001345691"/>
    </source>
</evidence>
<sequence length="215" mass="24518">MASAGRYTLKCEEVVTALPIYFFLKNGLIATDPQLKRNLKEVKHVIEGYSKLQTLFYTQVDDPSVMFVIGAWESKEMHQHGFSGSPEQNKILSLVKDQMDIDWMHYIDVDQARLPLDARVLVIVKAVVPRETHKRIFDQDFAAGTSSLGGARYGALAAWNIPKDDNEDVVRVHFSGWDNVEEATEGIANTVEHTQRMRARPEELNFFFTERSELD</sequence>
<evidence type="ECO:0000313" key="1">
    <source>
        <dbReference type="EMBL" id="KAK5067320.1"/>
    </source>
</evidence>
<dbReference type="Proteomes" id="UP001345691">
    <property type="component" value="Unassembled WGS sequence"/>
</dbReference>
<organism evidence="1 2">
    <name type="scientific">Exophiala sideris</name>
    <dbReference type="NCBI Taxonomy" id="1016849"/>
    <lineage>
        <taxon>Eukaryota</taxon>
        <taxon>Fungi</taxon>
        <taxon>Dikarya</taxon>
        <taxon>Ascomycota</taxon>
        <taxon>Pezizomycotina</taxon>
        <taxon>Eurotiomycetes</taxon>
        <taxon>Chaetothyriomycetidae</taxon>
        <taxon>Chaetothyriales</taxon>
        <taxon>Herpotrichiellaceae</taxon>
        <taxon>Exophiala</taxon>
    </lineage>
</organism>
<comment type="caution">
    <text evidence="1">The sequence shown here is derived from an EMBL/GenBank/DDBJ whole genome shotgun (WGS) entry which is preliminary data.</text>
</comment>
<dbReference type="PANTHER" id="PTHR42052:SF1">
    <property type="entry name" value="ABM DOMAIN-CONTAINING PROTEIN"/>
    <property type="match status" value="1"/>
</dbReference>
<name>A0ABR0JNM7_9EURO</name>
<dbReference type="Gene3D" id="3.30.70.100">
    <property type="match status" value="1"/>
</dbReference>
<protein>
    <recommendedName>
        <fullName evidence="3">ABM domain-containing protein</fullName>
    </recommendedName>
</protein>
<proteinExistence type="predicted"/>
<dbReference type="EMBL" id="JAVRRF010000002">
    <property type="protein sequence ID" value="KAK5067320.1"/>
    <property type="molecule type" value="Genomic_DNA"/>
</dbReference>
<gene>
    <name evidence="1" type="ORF">LTR69_001307</name>
</gene>
<evidence type="ECO:0008006" key="3">
    <source>
        <dbReference type="Google" id="ProtNLM"/>
    </source>
</evidence>
<reference evidence="1 2" key="1">
    <citation type="submission" date="2023-08" db="EMBL/GenBank/DDBJ databases">
        <title>Black Yeasts Isolated from many extreme environments.</title>
        <authorList>
            <person name="Coleine C."/>
            <person name="Stajich J.E."/>
            <person name="Selbmann L."/>
        </authorList>
    </citation>
    <scope>NUCLEOTIDE SEQUENCE [LARGE SCALE GENOMIC DNA]</scope>
    <source>
        <strain evidence="1 2">CCFEE 6328</strain>
    </source>
</reference>
<accession>A0ABR0JNM7</accession>
<dbReference type="PANTHER" id="PTHR42052">
    <property type="entry name" value="ABM DOMAIN-CONTAINING PROTEIN"/>
    <property type="match status" value="1"/>
</dbReference>
<keyword evidence="2" id="KW-1185">Reference proteome</keyword>